<sequence>MPDTFHPFPRLPAELRLAIWKLALRTEGSTRPGAHFFGILIPEEDPDADYLMNQSLLRRSWRYTPNYRLVGPRWTTTSAKDRFVGIKQGPASWTDNNPSAYLIDSGLWLACRESRHFIQHAMCHSYYREIPMPPQNDAHLPLDLQDRFIIFHKSQDLFCFQPYDWYNLDLDGGFADFLNVLLDGYVNNVAIEYNPQWSIDVEDAGGDHEDVQIFDDFFHLAISSATMSGLESLWFIDYRIKRRHHVPTKEKSEAPLGNVFYQNGRRFVEVDIDCEDSPWEQSYEVAEGAWISCKTFVLALRQACQDHLDTGEVMYRDEDGEAAPYLGVLACEDY</sequence>
<dbReference type="EMBL" id="NKCI01000014">
    <property type="protein sequence ID" value="RSL69196.1"/>
    <property type="molecule type" value="Genomic_DNA"/>
</dbReference>
<dbReference type="OrthoDB" id="3596450at2759"/>
<dbReference type="AlphaFoldDB" id="A0A428QVA7"/>
<feature type="domain" description="2EXR" evidence="1">
    <location>
        <begin position="5"/>
        <end position="156"/>
    </location>
</feature>
<reference evidence="2 3" key="1">
    <citation type="submission" date="2017-06" db="EMBL/GenBank/DDBJ databases">
        <title>Comparative genomic analysis of Ambrosia Fusariam Clade fungi.</title>
        <authorList>
            <person name="Stajich J.E."/>
            <person name="Carrillo J."/>
            <person name="Kijimoto T."/>
            <person name="Eskalen A."/>
            <person name="O'Donnell K."/>
            <person name="Kasson M."/>
        </authorList>
    </citation>
    <scope>NUCLEOTIDE SEQUENCE [LARGE SCALE GENOMIC DNA]</scope>
    <source>
        <strain evidence="2 3">NRRL62584</strain>
    </source>
</reference>
<name>A0A428QVA7_9HYPO</name>
<dbReference type="Proteomes" id="UP000288168">
    <property type="component" value="Unassembled WGS sequence"/>
</dbReference>
<evidence type="ECO:0000259" key="1">
    <source>
        <dbReference type="Pfam" id="PF20150"/>
    </source>
</evidence>
<organism evidence="2 3">
    <name type="scientific">Fusarium duplospermum</name>
    <dbReference type="NCBI Taxonomy" id="1325734"/>
    <lineage>
        <taxon>Eukaryota</taxon>
        <taxon>Fungi</taxon>
        <taxon>Dikarya</taxon>
        <taxon>Ascomycota</taxon>
        <taxon>Pezizomycotina</taxon>
        <taxon>Sordariomycetes</taxon>
        <taxon>Hypocreomycetidae</taxon>
        <taxon>Hypocreales</taxon>
        <taxon>Nectriaceae</taxon>
        <taxon>Fusarium</taxon>
        <taxon>Fusarium solani species complex</taxon>
    </lineage>
</organism>
<evidence type="ECO:0000313" key="3">
    <source>
        <dbReference type="Proteomes" id="UP000288168"/>
    </source>
</evidence>
<protein>
    <recommendedName>
        <fullName evidence="1">2EXR domain-containing protein</fullName>
    </recommendedName>
</protein>
<gene>
    <name evidence="2" type="ORF">CEP54_002472</name>
</gene>
<accession>A0A428QVA7</accession>
<keyword evidence="3" id="KW-1185">Reference proteome</keyword>
<dbReference type="Pfam" id="PF20150">
    <property type="entry name" value="2EXR"/>
    <property type="match status" value="1"/>
</dbReference>
<dbReference type="PANTHER" id="PTHR35910">
    <property type="entry name" value="2EXR DOMAIN-CONTAINING PROTEIN"/>
    <property type="match status" value="1"/>
</dbReference>
<evidence type="ECO:0000313" key="2">
    <source>
        <dbReference type="EMBL" id="RSL69196.1"/>
    </source>
</evidence>
<proteinExistence type="predicted"/>
<dbReference type="InterPro" id="IPR045518">
    <property type="entry name" value="2EXR"/>
</dbReference>
<dbReference type="PANTHER" id="PTHR35910:SF1">
    <property type="entry name" value="2EXR DOMAIN-CONTAINING PROTEIN"/>
    <property type="match status" value="1"/>
</dbReference>
<comment type="caution">
    <text evidence="2">The sequence shown here is derived from an EMBL/GenBank/DDBJ whole genome shotgun (WGS) entry which is preliminary data.</text>
</comment>